<dbReference type="Pfam" id="PF13561">
    <property type="entry name" value="adh_short_C2"/>
    <property type="match status" value="1"/>
</dbReference>
<dbReference type="InterPro" id="IPR057326">
    <property type="entry name" value="KR_dom"/>
</dbReference>
<organism evidence="4 5">
    <name type="scientific">Actinophytocola oryzae</name>
    <dbReference type="NCBI Taxonomy" id="502181"/>
    <lineage>
        <taxon>Bacteria</taxon>
        <taxon>Bacillati</taxon>
        <taxon>Actinomycetota</taxon>
        <taxon>Actinomycetes</taxon>
        <taxon>Pseudonocardiales</taxon>
        <taxon>Pseudonocardiaceae</taxon>
    </lineage>
</organism>
<accession>A0A4R7W1I1</accession>
<comment type="similarity">
    <text evidence="1">Belongs to the short-chain dehydrogenases/reductases (SDR) family.</text>
</comment>
<dbReference type="PANTHER" id="PTHR42760:SF133">
    <property type="entry name" value="3-OXOACYL-[ACYL-CARRIER-PROTEIN] REDUCTASE"/>
    <property type="match status" value="1"/>
</dbReference>
<dbReference type="OrthoDB" id="9808187at2"/>
<keyword evidence="5" id="KW-1185">Reference proteome</keyword>
<dbReference type="RefSeq" id="WP_133901670.1">
    <property type="nucleotide sequence ID" value="NZ_SOCP01000002.1"/>
</dbReference>
<comment type="caution">
    <text evidence="4">The sequence shown here is derived from an EMBL/GenBank/DDBJ whole genome shotgun (WGS) entry which is preliminary data.</text>
</comment>
<dbReference type="CDD" id="cd05233">
    <property type="entry name" value="SDR_c"/>
    <property type="match status" value="1"/>
</dbReference>
<dbReference type="PANTHER" id="PTHR42760">
    <property type="entry name" value="SHORT-CHAIN DEHYDROGENASES/REDUCTASES FAMILY MEMBER"/>
    <property type="match status" value="1"/>
</dbReference>
<evidence type="ECO:0000256" key="2">
    <source>
        <dbReference type="ARBA" id="ARBA00023002"/>
    </source>
</evidence>
<dbReference type="FunFam" id="3.40.50.720:FF:000084">
    <property type="entry name" value="Short-chain dehydrogenase reductase"/>
    <property type="match status" value="1"/>
</dbReference>
<dbReference type="SMART" id="SM00822">
    <property type="entry name" value="PKS_KR"/>
    <property type="match status" value="1"/>
</dbReference>
<evidence type="ECO:0000259" key="3">
    <source>
        <dbReference type="SMART" id="SM00822"/>
    </source>
</evidence>
<sequence>MSGAQADRLAGRVVIVTGGAQGLGLAYATRLAAAGAVVSVVDVAAAPEALAPGAHRADVTDEAQVGAAVAAVLAEHGRVDGLVNNAGGALLPSAPFESFSRAEWTRVLDVNLTGQWVCAAAVVPHMRAAGYGKIVNVSSTTVSRGGPPGLAPYIAAKAGVVGLTRALARELGPDGIRVNAIAPGYIPVATPKAVHSADAASALLARMAAEQCLPSVGTPEDLAPTVEFLLSSDSDFVTGQVFNVDGGWAHG</sequence>
<dbReference type="EMBL" id="SOCP01000002">
    <property type="protein sequence ID" value="TDV56423.1"/>
    <property type="molecule type" value="Genomic_DNA"/>
</dbReference>
<dbReference type="Proteomes" id="UP000294927">
    <property type="component" value="Unassembled WGS sequence"/>
</dbReference>
<dbReference type="GO" id="GO:0016616">
    <property type="term" value="F:oxidoreductase activity, acting on the CH-OH group of donors, NAD or NADP as acceptor"/>
    <property type="evidence" value="ECO:0007669"/>
    <property type="project" value="UniProtKB-ARBA"/>
</dbReference>
<dbReference type="InterPro" id="IPR036291">
    <property type="entry name" value="NAD(P)-bd_dom_sf"/>
</dbReference>
<dbReference type="SUPFAM" id="SSF51735">
    <property type="entry name" value="NAD(P)-binding Rossmann-fold domains"/>
    <property type="match status" value="1"/>
</dbReference>
<dbReference type="PRINTS" id="PR00081">
    <property type="entry name" value="GDHRDH"/>
</dbReference>
<evidence type="ECO:0000256" key="1">
    <source>
        <dbReference type="ARBA" id="ARBA00006484"/>
    </source>
</evidence>
<gene>
    <name evidence="4" type="ORF">CLV71_102490</name>
</gene>
<proteinExistence type="inferred from homology"/>
<dbReference type="InterPro" id="IPR002347">
    <property type="entry name" value="SDR_fam"/>
</dbReference>
<keyword evidence="2" id="KW-0560">Oxidoreductase</keyword>
<dbReference type="AlphaFoldDB" id="A0A4R7W1I1"/>
<reference evidence="4 5" key="1">
    <citation type="submission" date="2019-03" db="EMBL/GenBank/DDBJ databases">
        <title>Genomic Encyclopedia of Archaeal and Bacterial Type Strains, Phase II (KMG-II): from individual species to whole genera.</title>
        <authorList>
            <person name="Goeker M."/>
        </authorList>
    </citation>
    <scope>NUCLEOTIDE SEQUENCE [LARGE SCALE GENOMIC DNA]</scope>
    <source>
        <strain evidence="4 5">DSM 45499</strain>
    </source>
</reference>
<dbReference type="Gene3D" id="3.40.50.720">
    <property type="entry name" value="NAD(P)-binding Rossmann-like Domain"/>
    <property type="match status" value="1"/>
</dbReference>
<feature type="domain" description="Ketoreductase" evidence="3">
    <location>
        <begin position="12"/>
        <end position="184"/>
    </location>
</feature>
<name>A0A4R7W1I1_9PSEU</name>
<dbReference type="PRINTS" id="PR00080">
    <property type="entry name" value="SDRFAMILY"/>
</dbReference>
<protein>
    <submittedName>
        <fullName evidence="4">NAD(P)-dependent dehydrogenase (Short-subunit alcohol dehydrogenase family)</fullName>
    </submittedName>
</protein>
<evidence type="ECO:0000313" key="5">
    <source>
        <dbReference type="Proteomes" id="UP000294927"/>
    </source>
</evidence>
<evidence type="ECO:0000313" key="4">
    <source>
        <dbReference type="EMBL" id="TDV56423.1"/>
    </source>
</evidence>